<name>A0A7D5V3K2_9HYPO</name>
<evidence type="ECO:0000313" key="1">
    <source>
        <dbReference type="EMBL" id="QLI73734.1"/>
    </source>
</evidence>
<dbReference type="KEGG" id="mbrn:90968161"/>
<reference evidence="1 2" key="1">
    <citation type="submission" date="2020-07" db="EMBL/GenBank/DDBJ databases">
        <title>Telomere length de novo assembly of all 7 chromosomes of the fungus, Metarhizium brunneum, using a novel assembly pipeline.</title>
        <authorList>
            <person name="Saud z."/>
            <person name="Kortsinoglou A."/>
            <person name="Kouvelis V.N."/>
            <person name="Butt T.M."/>
        </authorList>
    </citation>
    <scope>NUCLEOTIDE SEQUENCE [LARGE SCALE GENOMIC DNA]</scope>
    <source>
        <strain evidence="1 2">4556</strain>
    </source>
</reference>
<keyword evidence="2" id="KW-1185">Reference proteome</keyword>
<dbReference type="AlphaFoldDB" id="A0A7D5V3K2"/>
<sequence length="101" mass="11176">MSTSLSDSVVLMDMIRANMRVLRPEYDIDIVTYAELGNLTRVCIIRRVANASRYSTPSLLLKSGLPGGLQMGLKDVLQQTEDLLRPKLERVVAELGAGQSR</sequence>
<dbReference type="GeneID" id="90968161"/>
<evidence type="ECO:0000313" key="2">
    <source>
        <dbReference type="Proteomes" id="UP000510686"/>
    </source>
</evidence>
<gene>
    <name evidence="1" type="ORF">G6M90_00g096950</name>
</gene>
<dbReference type="Proteomes" id="UP000510686">
    <property type="component" value="Chromosome 6"/>
</dbReference>
<accession>A0A7D5V3K2</accession>
<protein>
    <submittedName>
        <fullName evidence="1">Uncharacterized protein</fullName>
    </submittedName>
</protein>
<dbReference type="EMBL" id="CP058937">
    <property type="protein sequence ID" value="QLI73734.1"/>
    <property type="molecule type" value="Genomic_DNA"/>
</dbReference>
<dbReference type="RefSeq" id="XP_065987725.1">
    <property type="nucleotide sequence ID" value="XM_066131519.1"/>
</dbReference>
<dbReference type="OrthoDB" id="4976098at2759"/>
<proteinExistence type="predicted"/>
<organism evidence="1 2">
    <name type="scientific">Metarhizium brunneum</name>
    <dbReference type="NCBI Taxonomy" id="500148"/>
    <lineage>
        <taxon>Eukaryota</taxon>
        <taxon>Fungi</taxon>
        <taxon>Dikarya</taxon>
        <taxon>Ascomycota</taxon>
        <taxon>Pezizomycotina</taxon>
        <taxon>Sordariomycetes</taxon>
        <taxon>Hypocreomycetidae</taxon>
        <taxon>Hypocreales</taxon>
        <taxon>Clavicipitaceae</taxon>
        <taxon>Metarhizium</taxon>
    </lineage>
</organism>